<feature type="domain" description="Non-canonical purine NTP phosphatase/PRRC1" evidence="5">
    <location>
        <begin position="162"/>
        <end position="256"/>
    </location>
</feature>
<dbReference type="Gene3D" id="3.90.950.10">
    <property type="match status" value="1"/>
</dbReference>
<accession>A0A9P0AII0</accession>
<evidence type="ECO:0000256" key="3">
    <source>
        <dbReference type="ARBA" id="ARBA00023034"/>
    </source>
</evidence>
<evidence type="ECO:0000256" key="1">
    <source>
        <dbReference type="ARBA" id="ARBA00004555"/>
    </source>
</evidence>
<dbReference type="GO" id="GO:0005794">
    <property type="term" value="C:Golgi apparatus"/>
    <property type="evidence" value="ECO:0007669"/>
    <property type="project" value="UniProtKB-SubCell"/>
</dbReference>
<evidence type="ECO:0000313" key="7">
    <source>
        <dbReference type="Proteomes" id="UP001152759"/>
    </source>
</evidence>
<dbReference type="Pfam" id="PF01931">
    <property type="entry name" value="NTPase_I-T"/>
    <property type="match status" value="1"/>
</dbReference>
<feature type="compositionally biased region" description="Low complexity" evidence="4">
    <location>
        <begin position="1"/>
        <end position="13"/>
    </location>
</feature>
<dbReference type="InterPro" id="IPR026533">
    <property type="entry name" value="NTPase/PRRC1"/>
</dbReference>
<feature type="region of interest" description="Disordered" evidence="4">
    <location>
        <begin position="65"/>
        <end position="97"/>
    </location>
</feature>
<protein>
    <recommendedName>
        <fullName evidence="5">Non-canonical purine NTP phosphatase/PRRC1 domain-containing protein</fullName>
    </recommendedName>
</protein>
<comment type="similarity">
    <text evidence="2">Belongs to the PRRC1 family.</text>
</comment>
<dbReference type="EMBL" id="OU963867">
    <property type="protein sequence ID" value="CAH0392534.1"/>
    <property type="molecule type" value="Genomic_DNA"/>
</dbReference>
<dbReference type="InterPro" id="IPR026534">
    <property type="entry name" value="PRRC1"/>
</dbReference>
<sequence>MQEESSSGEAGFEFIDKSAPGSPGKPSNTPNVSKSPLLSNVPPPSALPSFVPVTPVVSQPQMFHQSSFNPVFPPSKTEGSPVAQEGPNVDEDANSADNFSTNASNLFGWMKDTVSSKGGTLLSKVAEKAKTSVDSVITTLDPQMKEFLSLAPGNELEIVVASDKEVKISPIREAFQNIVGKVNVRGVSSQPEGVASQPVGFEAASKAVCSRIEKIRKEESFHGPVVAIENFIVEVTPGKWFDVGLVMLNELDKGINLETYTEFTPLPLDIVSVAKDDTPQDYEHLSTGFAVTIGSLMANNLQVSPNEWHYVYTGVSRRDMLLNAGKMIAGLYKNTQF</sequence>
<dbReference type="InterPro" id="IPR029001">
    <property type="entry name" value="ITPase-like_fam"/>
</dbReference>
<organism evidence="6 7">
    <name type="scientific">Bemisia tabaci</name>
    <name type="common">Sweetpotato whitefly</name>
    <name type="synonym">Aleurodes tabaci</name>
    <dbReference type="NCBI Taxonomy" id="7038"/>
    <lineage>
        <taxon>Eukaryota</taxon>
        <taxon>Metazoa</taxon>
        <taxon>Ecdysozoa</taxon>
        <taxon>Arthropoda</taxon>
        <taxon>Hexapoda</taxon>
        <taxon>Insecta</taxon>
        <taxon>Pterygota</taxon>
        <taxon>Neoptera</taxon>
        <taxon>Paraneoptera</taxon>
        <taxon>Hemiptera</taxon>
        <taxon>Sternorrhyncha</taxon>
        <taxon>Aleyrodoidea</taxon>
        <taxon>Aleyrodidae</taxon>
        <taxon>Aleyrodinae</taxon>
        <taxon>Bemisia</taxon>
    </lineage>
</organism>
<dbReference type="KEGG" id="btab:109034742"/>
<dbReference type="GO" id="GO:0034237">
    <property type="term" value="F:protein kinase A regulatory subunit binding"/>
    <property type="evidence" value="ECO:0007669"/>
    <property type="project" value="TreeGrafter"/>
</dbReference>
<feature type="region of interest" description="Disordered" evidence="4">
    <location>
        <begin position="1"/>
        <end position="52"/>
    </location>
</feature>
<dbReference type="PANTHER" id="PTHR23276:SF2">
    <property type="entry name" value="PROTEIN PRRC1"/>
    <property type="match status" value="1"/>
</dbReference>
<gene>
    <name evidence="6" type="ORF">BEMITA_LOCUS11044</name>
</gene>
<dbReference type="PANTHER" id="PTHR23276">
    <property type="entry name" value="PROTEIN PRRC1"/>
    <property type="match status" value="1"/>
</dbReference>
<feature type="compositionally biased region" description="Polar residues" evidence="4">
    <location>
        <begin position="25"/>
        <end position="38"/>
    </location>
</feature>
<evidence type="ECO:0000256" key="4">
    <source>
        <dbReference type="SAM" id="MobiDB-lite"/>
    </source>
</evidence>
<keyword evidence="7" id="KW-1185">Reference proteome</keyword>
<dbReference type="Proteomes" id="UP001152759">
    <property type="component" value="Chromosome 6"/>
</dbReference>
<comment type="subcellular location">
    <subcellularLocation>
        <location evidence="1">Golgi apparatus</location>
    </subcellularLocation>
</comment>
<keyword evidence="3" id="KW-0333">Golgi apparatus</keyword>
<evidence type="ECO:0000313" key="6">
    <source>
        <dbReference type="EMBL" id="CAH0392534.1"/>
    </source>
</evidence>
<dbReference type="SUPFAM" id="SSF52972">
    <property type="entry name" value="ITPase-like"/>
    <property type="match status" value="1"/>
</dbReference>
<evidence type="ECO:0000259" key="5">
    <source>
        <dbReference type="Pfam" id="PF01931"/>
    </source>
</evidence>
<dbReference type="AlphaFoldDB" id="A0A9P0AII0"/>
<reference evidence="6" key="1">
    <citation type="submission" date="2021-12" db="EMBL/GenBank/DDBJ databases">
        <authorList>
            <person name="King R."/>
        </authorList>
    </citation>
    <scope>NUCLEOTIDE SEQUENCE</scope>
</reference>
<evidence type="ECO:0000256" key="2">
    <source>
        <dbReference type="ARBA" id="ARBA00010298"/>
    </source>
</evidence>
<name>A0A9P0AII0_BEMTA</name>
<proteinExistence type="inferred from homology"/>